<dbReference type="Proteomes" id="UP000472262">
    <property type="component" value="Unassembled WGS sequence"/>
</dbReference>
<organism evidence="2 3">
    <name type="scientific">Sinocyclocheilus grahami</name>
    <name type="common">Dianchi golden-line fish</name>
    <name type="synonym">Barbus grahami</name>
    <dbReference type="NCBI Taxonomy" id="75366"/>
    <lineage>
        <taxon>Eukaryota</taxon>
        <taxon>Metazoa</taxon>
        <taxon>Chordata</taxon>
        <taxon>Craniata</taxon>
        <taxon>Vertebrata</taxon>
        <taxon>Euteleostomi</taxon>
        <taxon>Actinopterygii</taxon>
        <taxon>Neopterygii</taxon>
        <taxon>Teleostei</taxon>
        <taxon>Ostariophysi</taxon>
        <taxon>Cypriniformes</taxon>
        <taxon>Cyprinidae</taxon>
        <taxon>Cyprininae</taxon>
        <taxon>Sinocyclocheilus</taxon>
    </lineage>
</organism>
<evidence type="ECO:0000313" key="2">
    <source>
        <dbReference type="Ensembl" id="ENSSGRP00000027374.1"/>
    </source>
</evidence>
<proteinExistence type="predicted"/>
<dbReference type="OMA" id="IGHPRDK"/>
<dbReference type="Ensembl" id="ENSSGRT00000029457.1">
    <property type="protein sequence ID" value="ENSSGRP00000027374.1"/>
    <property type="gene ID" value="ENSSGRG00000015712.1"/>
</dbReference>
<dbReference type="PANTHER" id="PTHR13156">
    <property type="entry name" value="NADH-UBIQUINONE OXIDOREDUCTASE 13 KD-A SUBUNIT"/>
    <property type="match status" value="1"/>
</dbReference>
<dbReference type="GO" id="GO:0006120">
    <property type="term" value="P:mitochondrial electron transport, NADH to ubiquinone"/>
    <property type="evidence" value="ECO:0007669"/>
    <property type="project" value="TreeGrafter"/>
</dbReference>
<dbReference type="AlphaFoldDB" id="A0A672LN49"/>
<dbReference type="InterPro" id="IPR019401">
    <property type="entry name" value="Znf_CHCC"/>
</dbReference>
<sequence>MAATLPRILSVGKTTKGLLSCLRLSAVPAQQYMNLVSVDWIIPFTAYLLQVYNQNDVRRARFIGRQKEVNENFAISLAAEEPVTYLESRVVSCDGGGGAIGHPRDKETKSGTCGYCGLQFKQKHHH</sequence>
<accession>A0A672LN49</accession>
<reference evidence="2" key="2">
    <citation type="submission" date="2025-09" db="UniProtKB">
        <authorList>
            <consortium name="Ensembl"/>
        </authorList>
    </citation>
    <scope>IDENTIFICATION</scope>
</reference>
<protein>
    <submittedName>
        <fullName evidence="2">NADH dehydrogenase [ubiquinone] iron-sulfur protein 6, mitochondrial-like</fullName>
    </submittedName>
</protein>
<dbReference type="Pfam" id="PF10276">
    <property type="entry name" value="zf-CHCC"/>
    <property type="match status" value="1"/>
</dbReference>
<dbReference type="InParanoid" id="A0A672LN49"/>
<keyword evidence="3" id="KW-1185">Reference proteome</keyword>
<reference evidence="2" key="1">
    <citation type="submission" date="2025-08" db="UniProtKB">
        <authorList>
            <consortium name="Ensembl"/>
        </authorList>
    </citation>
    <scope>IDENTIFICATION</scope>
</reference>
<dbReference type="PANTHER" id="PTHR13156:SF0">
    <property type="entry name" value="NADH DEHYDROGENASE [UBIQUINONE] IRON-SULFUR PROTEIN 6, MITOCHONDRIAL"/>
    <property type="match status" value="1"/>
</dbReference>
<gene>
    <name evidence="2" type="primary">LOC107595629</name>
</gene>
<evidence type="ECO:0000313" key="3">
    <source>
        <dbReference type="Proteomes" id="UP000472262"/>
    </source>
</evidence>
<feature type="domain" description="Zinc finger CHCC-type" evidence="1">
    <location>
        <begin position="89"/>
        <end position="120"/>
    </location>
</feature>
<name>A0A672LN49_SINGR</name>
<dbReference type="GO" id="GO:0005739">
    <property type="term" value="C:mitochondrion"/>
    <property type="evidence" value="ECO:0007669"/>
    <property type="project" value="GOC"/>
</dbReference>
<dbReference type="Gene3D" id="2.60.260.40">
    <property type="entry name" value="q5lls5 like domains"/>
    <property type="match status" value="1"/>
</dbReference>
<evidence type="ECO:0000259" key="1">
    <source>
        <dbReference type="Pfam" id="PF10276"/>
    </source>
</evidence>